<protein>
    <submittedName>
        <fullName evidence="1">Cell wall-associated polypeptide CWBP200</fullName>
    </submittedName>
</protein>
<evidence type="ECO:0000313" key="2">
    <source>
        <dbReference type="Proteomes" id="UP000188181"/>
    </source>
</evidence>
<proteinExistence type="predicted"/>
<dbReference type="PANTHER" id="PTHR32305">
    <property type="match status" value="1"/>
</dbReference>
<sequence>MIGQLASAVMTNINGSTWTAGYNYTKDGNVSCQTGSNASLYSFTGDLMTDLNSNTLTWDDNGRLTGGINDSFTYNLDGRLKTGGTVPTDYIDLAYDPMNNRVYKKSVVPGQGESSVTTETQYIVDIVGGLPTILCEFDLDNSSLTYSYIYADSQVLCQLKHDKYLDEYDDDGDNSYEDYIITLEDRLFYLHDRLGSIREVVDFADINPVDGIEDSPVVVAGYTYNPFGEDFSSECFENTGIHNPFKYTGQWYDDEIDQYYLRARMYDPQMMRFTGRDPVRGKYGEPLTLHRYLYTANEPINRIDPNGKIFGAIWGMGMRAKDAAVGVGVKAWAAMKINAFGATVNALISGGVNAATGPSNLSWETKFAIGASAGFIEYNIAQKAGLGVAGSIAGAYTASLNTYFSNGSFKSKRFLTEIGMSVVAGGLGTVADNFVEEGSQVIVPGLIEQFTSPEKITAWTFSFDRQFITGMIGGIFGDYVDQ</sequence>
<evidence type="ECO:0000313" key="1">
    <source>
        <dbReference type="EMBL" id="AQQ72243.1"/>
    </source>
</evidence>
<keyword evidence="2" id="KW-1185">Reference proteome</keyword>
<dbReference type="EMBL" id="CP019646">
    <property type="protein sequence ID" value="AQQ72243.1"/>
    <property type="molecule type" value="Genomic_DNA"/>
</dbReference>
<dbReference type="Proteomes" id="UP000188181">
    <property type="component" value="Chromosome"/>
</dbReference>
<dbReference type="Gene3D" id="2.180.10.10">
    <property type="entry name" value="RHS repeat-associated core"/>
    <property type="match status" value="1"/>
</dbReference>
<dbReference type="OrthoDB" id="281513at2"/>
<name>A0A1R7T635_9BACT</name>
<organism evidence="1 2">
    <name type="scientific">Limihaloglobus sulfuriphilus</name>
    <dbReference type="NCBI Taxonomy" id="1851148"/>
    <lineage>
        <taxon>Bacteria</taxon>
        <taxon>Pseudomonadati</taxon>
        <taxon>Planctomycetota</taxon>
        <taxon>Phycisphaerae</taxon>
        <taxon>Sedimentisphaerales</taxon>
        <taxon>Sedimentisphaeraceae</taxon>
        <taxon>Limihaloglobus</taxon>
    </lineage>
</organism>
<dbReference type="STRING" id="1851148.SMSP2_02624"/>
<dbReference type="InterPro" id="IPR050708">
    <property type="entry name" value="T6SS_VgrG/RHS"/>
</dbReference>
<dbReference type="AlphaFoldDB" id="A0A1R7T635"/>
<reference evidence="2" key="1">
    <citation type="submission" date="2017-02" db="EMBL/GenBank/DDBJ databases">
        <title>Comparative genomics and description of representatives of a novel lineage of planctomycetes thriving in anoxic sediments.</title>
        <authorList>
            <person name="Spring S."/>
            <person name="Bunk B."/>
            <person name="Sproer C."/>
        </authorList>
    </citation>
    <scope>NUCLEOTIDE SEQUENCE [LARGE SCALE GENOMIC DNA]</scope>
    <source>
        <strain evidence="2">SM-Chi-D1</strain>
    </source>
</reference>
<accession>A0A1R7T635</accession>
<dbReference type="InterPro" id="IPR022385">
    <property type="entry name" value="Rhs_assc_core"/>
</dbReference>
<dbReference type="KEGG" id="pbas:SMSP2_02624"/>
<dbReference type="PANTHER" id="PTHR32305:SF15">
    <property type="entry name" value="PROTEIN RHSA-RELATED"/>
    <property type="match status" value="1"/>
</dbReference>
<dbReference type="NCBIfam" id="TIGR03696">
    <property type="entry name" value="Rhs_assc_core"/>
    <property type="match status" value="1"/>
</dbReference>
<gene>
    <name evidence="1" type="primary">wapA_4</name>
    <name evidence="1" type="ORF">SMSP2_02624</name>
</gene>